<feature type="region of interest" description="Disordered" evidence="1">
    <location>
        <begin position="457"/>
        <end position="522"/>
    </location>
</feature>
<proteinExistence type="predicted"/>
<dbReference type="STRING" id="35743.SAMN04487937_1587"/>
<evidence type="ECO:0000259" key="2">
    <source>
        <dbReference type="Pfam" id="PF13360"/>
    </source>
</evidence>
<feature type="domain" description="Pyrrolo-quinoline quinone repeat" evidence="2">
    <location>
        <begin position="69"/>
        <end position="171"/>
    </location>
</feature>
<dbReference type="PANTHER" id="PTHR34512">
    <property type="entry name" value="CELL SURFACE PROTEIN"/>
    <property type="match status" value="1"/>
</dbReference>
<dbReference type="Proteomes" id="UP000198932">
    <property type="component" value="Unassembled WGS sequence"/>
</dbReference>
<dbReference type="InterPro" id="IPR018391">
    <property type="entry name" value="PQQ_b-propeller_rpt"/>
</dbReference>
<evidence type="ECO:0000313" key="3">
    <source>
        <dbReference type="EMBL" id="SFR36818.1"/>
    </source>
</evidence>
<dbReference type="AlphaFoldDB" id="A0A1I6G3N5"/>
<reference evidence="4" key="1">
    <citation type="submission" date="2016-10" db="EMBL/GenBank/DDBJ databases">
        <authorList>
            <person name="Varghese N."/>
            <person name="Submissions S."/>
        </authorList>
    </citation>
    <scope>NUCLEOTIDE SEQUENCE [LARGE SCALE GENOMIC DNA]</scope>
    <source>
        <strain evidence="4">RD 26</strain>
    </source>
</reference>
<dbReference type="SMART" id="SM00564">
    <property type="entry name" value="PQQ"/>
    <property type="match status" value="5"/>
</dbReference>
<feature type="domain" description="Pyrrolo-quinoline quinone repeat" evidence="2">
    <location>
        <begin position="283"/>
        <end position="431"/>
    </location>
</feature>
<protein>
    <submittedName>
        <fullName evidence="3">Outer membrane protein assembly factor BamB, contains PQQ-like beta-propeller repeat</fullName>
    </submittedName>
</protein>
<dbReference type="InterPro" id="IPR002372">
    <property type="entry name" value="PQQ_rpt_dom"/>
</dbReference>
<dbReference type="SUPFAM" id="SSF50998">
    <property type="entry name" value="Quinoprotein alcohol dehydrogenase-like"/>
    <property type="match status" value="1"/>
</dbReference>
<dbReference type="Gene3D" id="2.40.128.630">
    <property type="match status" value="2"/>
</dbReference>
<gene>
    <name evidence="3" type="ORF">SAMN04487937_1587</name>
</gene>
<dbReference type="PANTHER" id="PTHR34512:SF30">
    <property type="entry name" value="OUTER MEMBRANE PROTEIN ASSEMBLY FACTOR BAMB"/>
    <property type="match status" value="1"/>
</dbReference>
<organism evidence="3 4">
    <name type="scientific">Halorubrum sodomense</name>
    <dbReference type="NCBI Taxonomy" id="35743"/>
    <lineage>
        <taxon>Archaea</taxon>
        <taxon>Methanobacteriati</taxon>
        <taxon>Methanobacteriota</taxon>
        <taxon>Stenosarchaea group</taxon>
        <taxon>Halobacteria</taxon>
        <taxon>Halobacteriales</taxon>
        <taxon>Haloferacaceae</taxon>
        <taxon>Halorubrum</taxon>
    </lineage>
</organism>
<dbReference type="Pfam" id="PF13360">
    <property type="entry name" value="PQQ_2"/>
    <property type="match status" value="2"/>
</dbReference>
<evidence type="ECO:0000313" key="4">
    <source>
        <dbReference type="Proteomes" id="UP000198932"/>
    </source>
</evidence>
<dbReference type="Gene3D" id="2.130.10.10">
    <property type="entry name" value="YVTN repeat-like/Quinoprotein amine dehydrogenase"/>
    <property type="match status" value="1"/>
</dbReference>
<dbReference type="InterPro" id="IPR011047">
    <property type="entry name" value="Quinoprotein_ADH-like_sf"/>
</dbReference>
<accession>A0A1I6G3N5</accession>
<dbReference type="InterPro" id="IPR015943">
    <property type="entry name" value="WD40/YVTN_repeat-like_dom_sf"/>
</dbReference>
<name>A0A1I6G3N5_HALSD</name>
<dbReference type="EMBL" id="FOYN01000002">
    <property type="protein sequence ID" value="SFR36818.1"/>
    <property type="molecule type" value="Genomic_DNA"/>
</dbReference>
<evidence type="ECO:0000256" key="1">
    <source>
        <dbReference type="SAM" id="MobiDB-lite"/>
    </source>
</evidence>
<keyword evidence="4" id="KW-1185">Reference proteome</keyword>
<sequence length="550" mass="57864">MTLEAQWNHRLAGSVADVRYCSCGLVCVIESSGSGNPTARIFAVDTGTERGNLVLDGEFRSASYRESPGLLFVTTRNGRVYAIAPETGETRWTAAGSRVAAATDDVVYAFDGATLRAIRVSDGTREWSSALPGPVTRVSELDDAGDRLGVTVGKPRDYTLVGVDAATGAERFRHRASDVSGYHIDGEAILAIVADDHFTESVRRIDGRTGAERWAYAVDDPVRIDESNIEVSDEAIHVYAGEDAGVTALNQATGRPTGALGDSGNAVSCGPMLFSAPADGEPGELDAVDPETGERSWRLTADGELTGAAFDGESGDFFFADFGDEAGSVYRVDGAAGTVRWRCPIGGNVNSLRVDADPLVAANSLHPMMRDMFAAEGTADDSVYAIDRRDGRAEWSFSAEGLVVSGATARFVVVSGEGSLYVLRRADGSVALEPDYDRYELDGETLFVVRGATVTAYPLTDSPPEPPTDAEGGGPLPADDADRGDTRPLPSDGGKDGSTDGESLPAPDDDPAEPAKREDTTVSFCPECGVDLDSEADANFCVACGAKLPE</sequence>